<dbReference type="Pfam" id="PF13349">
    <property type="entry name" value="DUF4097"/>
    <property type="match status" value="1"/>
</dbReference>
<feature type="domain" description="DUF4097" evidence="1">
    <location>
        <begin position="171"/>
        <end position="303"/>
    </location>
</feature>
<reference evidence="3" key="1">
    <citation type="journal article" date="2019" name="Int. J. Syst. Evol. Microbiol.">
        <title>The Global Catalogue of Microorganisms (GCM) 10K type strain sequencing project: providing services to taxonomists for standard genome sequencing and annotation.</title>
        <authorList>
            <consortium name="The Broad Institute Genomics Platform"/>
            <consortium name="The Broad Institute Genome Sequencing Center for Infectious Disease"/>
            <person name="Wu L."/>
            <person name="Ma J."/>
        </authorList>
    </citation>
    <scope>NUCLEOTIDE SEQUENCE [LARGE SCALE GENOMIC DNA]</scope>
    <source>
        <strain evidence="3">JCM 9371</strain>
    </source>
</reference>
<dbReference type="PROSITE" id="PS51257">
    <property type="entry name" value="PROKAR_LIPOPROTEIN"/>
    <property type="match status" value="1"/>
</dbReference>
<sequence length="306" mass="31290">MRTLTAVVVLAGLAAAATGCGVDRHEEEHSYAGPAGVNALRVKVSGGRVELRATDAPGITVHETRRWSNDHNKPKATHTTEGSTLVLSSKCARNVIGVSACGISYRVEVPRSTAIEVDNGDGSIVASGLAGAVRLTTSSGSIKASDLRTSSLTAHSGDGSLKISGRATAADLRTDSGSITATGLTSDRLTARSGDGSVRVTGRVAAADLRTSSGSIITEELSADRVAVRTGDGRIQLGLTTPPQDVRANTNSGSVRVRLPGGEGYAFTLDSSSGSKTIDPAVHHDSQSRRHVNVSTGDGNITVSPA</sequence>
<accession>A0ABW2XQ15</accession>
<organism evidence="2 3">
    <name type="scientific">Actinomadura fibrosa</name>
    <dbReference type="NCBI Taxonomy" id="111802"/>
    <lineage>
        <taxon>Bacteria</taxon>
        <taxon>Bacillati</taxon>
        <taxon>Actinomycetota</taxon>
        <taxon>Actinomycetes</taxon>
        <taxon>Streptosporangiales</taxon>
        <taxon>Thermomonosporaceae</taxon>
        <taxon>Actinomadura</taxon>
    </lineage>
</organism>
<proteinExistence type="predicted"/>
<evidence type="ECO:0000313" key="2">
    <source>
        <dbReference type="EMBL" id="MFD0688419.1"/>
    </source>
</evidence>
<name>A0ABW2XQ15_9ACTN</name>
<comment type="caution">
    <text evidence="2">The sequence shown here is derived from an EMBL/GenBank/DDBJ whole genome shotgun (WGS) entry which is preliminary data.</text>
</comment>
<dbReference type="InterPro" id="IPR025164">
    <property type="entry name" value="Toastrack_DUF4097"/>
</dbReference>
<dbReference type="RefSeq" id="WP_165503078.1">
    <property type="nucleotide sequence ID" value="NZ_CAACUY010000130.1"/>
</dbReference>
<keyword evidence="3" id="KW-1185">Reference proteome</keyword>
<dbReference type="EMBL" id="JBHTGP010000013">
    <property type="protein sequence ID" value="MFD0688419.1"/>
    <property type="molecule type" value="Genomic_DNA"/>
</dbReference>
<gene>
    <name evidence="2" type="ORF">ACFQZM_28255</name>
</gene>
<evidence type="ECO:0000259" key="1">
    <source>
        <dbReference type="Pfam" id="PF13349"/>
    </source>
</evidence>
<dbReference type="Proteomes" id="UP001597063">
    <property type="component" value="Unassembled WGS sequence"/>
</dbReference>
<evidence type="ECO:0000313" key="3">
    <source>
        <dbReference type="Proteomes" id="UP001597063"/>
    </source>
</evidence>
<protein>
    <submittedName>
        <fullName evidence="2">DUF4097 domain-containing protein</fullName>
    </submittedName>
</protein>